<keyword evidence="5" id="KW-1185">Reference proteome</keyword>
<dbReference type="NCBIfam" id="TIGR01760">
    <property type="entry name" value="tape_meas_TP901"/>
    <property type="match status" value="1"/>
</dbReference>
<keyword evidence="1" id="KW-0175">Coiled coil</keyword>
<proteinExistence type="predicted"/>
<feature type="coiled-coil region" evidence="1">
    <location>
        <begin position="172"/>
        <end position="202"/>
    </location>
</feature>
<feature type="coiled-coil region" evidence="1">
    <location>
        <begin position="245"/>
        <end position="272"/>
    </location>
</feature>
<feature type="coiled-coil region" evidence="1">
    <location>
        <begin position="1000"/>
        <end position="1051"/>
    </location>
</feature>
<dbReference type="Pfam" id="PF10145">
    <property type="entry name" value="PhageMin_Tail"/>
    <property type="match status" value="1"/>
</dbReference>
<feature type="coiled-coil region" evidence="1">
    <location>
        <begin position="811"/>
        <end position="867"/>
    </location>
</feature>
<evidence type="ECO:0000256" key="1">
    <source>
        <dbReference type="SAM" id="Coils"/>
    </source>
</evidence>
<dbReference type="InterPro" id="IPR010090">
    <property type="entry name" value="Phage_tape_meas"/>
</dbReference>
<dbReference type="Proteomes" id="UP000001982">
    <property type="component" value="Chromosome"/>
</dbReference>
<name>Q12J57_SHEDO</name>
<dbReference type="KEGG" id="sdn:Sden_3243"/>
<dbReference type="eggNOG" id="COG0419">
    <property type="taxonomic scope" value="Bacteria"/>
</dbReference>
<feature type="region of interest" description="Disordered" evidence="2">
    <location>
        <begin position="1107"/>
        <end position="1138"/>
    </location>
</feature>
<reference evidence="4 5" key="1">
    <citation type="submission" date="2006-03" db="EMBL/GenBank/DDBJ databases">
        <title>Complete sequence of Shewanella denitrificans OS217.</title>
        <authorList>
            <consortium name="US DOE Joint Genome Institute"/>
            <person name="Copeland A."/>
            <person name="Lucas S."/>
            <person name="Lapidus A."/>
            <person name="Barry K."/>
            <person name="Detter J.C."/>
            <person name="Glavina del Rio T."/>
            <person name="Hammon N."/>
            <person name="Israni S."/>
            <person name="Dalin E."/>
            <person name="Tice H."/>
            <person name="Pitluck S."/>
            <person name="Brettin T."/>
            <person name="Bruce D."/>
            <person name="Han C."/>
            <person name="Tapia R."/>
            <person name="Gilna P."/>
            <person name="Kiss H."/>
            <person name="Schmutz J."/>
            <person name="Larimer F."/>
            <person name="Land M."/>
            <person name="Hauser L."/>
            <person name="Kyrpides N."/>
            <person name="Lykidis A."/>
            <person name="Richardson P."/>
        </authorList>
    </citation>
    <scope>NUCLEOTIDE SEQUENCE [LARGE SCALE GENOMIC DNA]</scope>
    <source>
        <strain evidence="5">OS217 / ATCC BAA-1090 / DSM 15013</strain>
    </source>
</reference>
<dbReference type="RefSeq" id="WP_011497664.1">
    <property type="nucleotide sequence ID" value="NC_007954.1"/>
</dbReference>
<evidence type="ECO:0000313" key="5">
    <source>
        <dbReference type="Proteomes" id="UP000001982"/>
    </source>
</evidence>
<dbReference type="EMBL" id="CP000302">
    <property type="protein sequence ID" value="ABE56519.1"/>
    <property type="molecule type" value="Genomic_DNA"/>
</dbReference>
<evidence type="ECO:0000256" key="2">
    <source>
        <dbReference type="SAM" id="MobiDB-lite"/>
    </source>
</evidence>
<gene>
    <name evidence="4" type="ordered locus">Sden_3243</name>
</gene>
<protein>
    <submittedName>
        <fullName evidence="4">Phage tail tape measure protein TP901, core region</fullName>
    </submittedName>
</protein>
<dbReference type="STRING" id="318161.Sden_3243"/>
<dbReference type="OrthoDB" id="6745079at2"/>
<accession>Q12J57</accession>
<evidence type="ECO:0000313" key="4">
    <source>
        <dbReference type="EMBL" id="ABE56519.1"/>
    </source>
</evidence>
<feature type="domain" description="Phage tail tape measure protein" evidence="3">
    <location>
        <begin position="356"/>
        <end position="534"/>
    </location>
</feature>
<organism evidence="4 5">
    <name type="scientific">Shewanella denitrificans (strain OS217 / ATCC BAA-1090 / DSM 15013)</name>
    <dbReference type="NCBI Taxonomy" id="318161"/>
    <lineage>
        <taxon>Bacteria</taxon>
        <taxon>Pseudomonadati</taxon>
        <taxon>Pseudomonadota</taxon>
        <taxon>Gammaproteobacteria</taxon>
        <taxon>Alteromonadales</taxon>
        <taxon>Shewanellaceae</taxon>
        <taxon>Shewanella</taxon>
    </lineage>
</organism>
<dbReference type="eggNOG" id="COG5283">
    <property type="taxonomic scope" value="Bacteria"/>
</dbReference>
<feature type="compositionally biased region" description="Basic and acidic residues" evidence="2">
    <location>
        <begin position="1108"/>
        <end position="1138"/>
    </location>
</feature>
<feature type="coiled-coil region" evidence="1">
    <location>
        <begin position="22"/>
        <end position="100"/>
    </location>
</feature>
<sequence length="1419" mass="153513">MSFKDQVVNLIIQGKDLFSSEAKKSEKALQELGRESEKLNEQLDDLKQQQAAIKAIDDLTSSIKKGEKAYVDNAVALDKLKKEQKQAATDAKQLEQAQRAAAISTTKLETEYNQTVIELAKYDAQLKLAGAEVERLATTQTKGANASQAQTQALAKAKVDLQKLAAVQKNTAASASRLATELEQETAELKKISIEVDKAGQRKAEYTLKVRTARTELNQLGASLGRNKAQLDKQQAVLNKAGISMDKLADASKDLKAKQAAAEQALKGVNDKLSLHDKLLTNSKKSSKDANAQTDLTTRAVRTLAKAYAVLLSAQQAVQTVKSGVENYGELEAAITKVEKTTGNAREAVVKMAAELKDLSENVTPTSTNELLRMAEVAGQLGTKSTEDILNLVAAADALGLSTNLAGDEAATMLARILGMTQQGIPQIQNLSSSVVALGNDFAITEADIVSMTKEIVTGTREINLGSAAAAAFGTTLAELGQPAERSRTAIQKLAASINEASKKGGNDLELLTKITGQTADQIEKDLGDAPERVLVKFLEGLKRVKSEGGLVSDALKSMGIEGVEATSVLSVLADGTDRLKTALELSNKAYIAGDYHMKEAAKAYADQSAAIGRLENKFHRLTTSIGEAFSDEIDTAIRATGDAIDAVDENVIQLMERIPELADSFVDLLADINNFAAGTDESFSALQYTMDAFAAGLNTVSIGVNSLALELSNMNVATLEALRSASKLSGIEFVTAKQVADAKTRSTTIAAAIKRDSEDIITLNKRMSGESSIAYEGLINTTVKYREALKKLSADQRGQISNILLSGAYNKDLETIYRELTAALVRANREVEIEAQLKEKAAAASKKKAEKDKKAADAAVEHADNLAKLNTSTLTYTEAIAEVETRQKSLNELYAKGVISAERLAKASELLTGSLKSYSTEVNASNVSTTTQAELTDQFIAKRKELQTQYAQGLLTEKELTISQQELASAYDKTVNEINLVTKGTGLLSDEQLGLQESIISTEAEIRVLEQALKDENKATNELLLIKAKLAKEEANLAEMKRESVELSKIENATYVELLVLQREYENQLEILDRNFRAGLLTKQEYDAQSKTLEKTLSDLNNVVGESSRKKAENAEKTKAATEAVKDNTEANKENRQSLEDQTVQYIALRNATVAQRSVILDTGKSYIDTAASADELISRIQQMGILQTAFLAGEDKRRYSELQTSLSIRRQIDDIESSTYSLEALDKMASKAANGMLGLSDVQLQPLTNAIDNARAKFQDLADDINATTLDIQDRLDTALGNEKDVIKRKFASEIKEIDGLIAKAQAYGNSQLVTKLQKSMSDLKKAQDLEIKAQKDANDKQAIIDATTTTKQQPSFSSVPTNATTQTQPRIITAANSSDIVILQLQVGNSTFDAQVKRSIVNELMNEIKRLQSVGG</sequence>
<evidence type="ECO:0000259" key="3">
    <source>
        <dbReference type="Pfam" id="PF10145"/>
    </source>
</evidence>
<dbReference type="HOGENOM" id="CLU_262125_0_0_6"/>